<dbReference type="EMBL" id="CP071868">
    <property type="protein sequence ID" value="QTE28126.1"/>
    <property type="molecule type" value="Genomic_DNA"/>
</dbReference>
<dbReference type="InterPro" id="IPR010610">
    <property type="entry name" value="EryCIII-like_C"/>
</dbReference>
<dbReference type="AlphaFoldDB" id="A0A8A4ZC04"/>
<dbReference type="FunFam" id="3.40.50.2000:FF:000072">
    <property type="entry name" value="Glycosyl transferase"/>
    <property type="match status" value="1"/>
</dbReference>
<dbReference type="GO" id="GO:0017000">
    <property type="term" value="P:antibiotic biosynthetic process"/>
    <property type="evidence" value="ECO:0007669"/>
    <property type="project" value="UniProtKB-ARBA"/>
</dbReference>
<evidence type="ECO:0000259" key="1">
    <source>
        <dbReference type="Pfam" id="PF06722"/>
    </source>
</evidence>
<organism evidence="2 3">
    <name type="scientific">Pengzhenrongella sicca</name>
    <dbReference type="NCBI Taxonomy" id="2819238"/>
    <lineage>
        <taxon>Bacteria</taxon>
        <taxon>Bacillati</taxon>
        <taxon>Actinomycetota</taxon>
        <taxon>Actinomycetes</taxon>
        <taxon>Micrococcales</taxon>
        <taxon>Pengzhenrongella</taxon>
    </lineage>
</organism>
<dbReference type="GO" id="GO:0016758">
    <property type="term" value="F:hexosyltransferase activity"/>
    <property type="evidence" value="ECO:0007669"/>
    <property type="project" value="UniProtKB-ARBA"/>
</dbReference>
<accession>A0A8A4ZC04</accession>
<keyword evidence="3" id="KW-1185">Reference proteome</keyword>
<name>A0A8A4ZC04_9MICO</name>
<dbReference type="Gene3D" id="3.40.50.2000">
    <property type="entry name" value="Glycogen Phosphorylase B"/>
    <property type="match status" value="2"/>
</dbReference>
<dbReference type="Pfam" id="PF06722">
    <property type="entry name" value="EryCIII-like_C"/>
    <property type="match status" value="1"/>
</dbReference>
<dbReference type="RefSeq" id="WP_227422356.1">
    <property type="nucleotide sequence ID" value="NZ_CP071868.1"/>
</dbReference>
<proteinExistence type="predicted"/>
<dbReference type="InterPro" id="IPR002213">
    <property type="entry name" value="UDP_glucos_trans"/>
</dbReference>
<sequence length="381" mass="40370">MRLLFTFAGGEGHLQPMLPLARTAADAGHTVAVTGALSLEPTVRGAGLEFIATGPDVRPQRRALQPIDLAAEYRVVGEYFAGRLAAARSADLLALCADARPDVVVHDEMDFGSAVMAEREGIPHASVIVIGAGSFVRPDQVAEPLSQLRADHGLPADPDLEMLTRGLILCPFPRSFRDPTDPLPPSARFFRREHVGRPGPSTPLLERLAGGPTVYLTLGTIFNTESGDLFSRVLAGVRELDVQVVVTVGRGLDPAELGPVPRNVRVERYVPQAALLPHCAAVISHGGSGSVLGALTHGLPMVCIPLGADQPLNAARCTALGVGRVLDALTLTPDDVIAAASAVLAEPRYRDAAAQVQAEIVDLPSHEDTLALLEDLPYRRR</sequence>
<dbReference type="SUPFAM" id="SSF53756">
    <property type="entry name" value="UDP-Glycosyltransferase/glycogen phosphorylase"/>
    <property type="match status" value="1"/>
</dbReference>
<protein>
    <submittedName>
        <fullName evidence="2">Glycosyltransferase family 1 protein</fullName>
    </submittedName>
</protein>
<gene>
    <name evidence="2" type="ORF">J4E96_12070</name>
</gene>
<reference evidence="2" key="1">
    <citation type="submission" date="2021-03" db="EMBL/GenBank/DDBJ databases">
        <title>Pengzhenrongella sicca gen. nov., sp. nov., a new member of suborder Micrococcineae isolated from High-Arctic tundra soil.</title>
        <authorList>
            <person name="Peng F."/>
        </authorList>
    </citation>
    <scope>NUCLEOTIDE SEQUENCE</scope>
    <source>
        <strain evidence="2">LRZ-2</strain>
    </source>
</reference>
<dbReference type="CDD" id="cd03784">
    <property type="entry name" value="GT1_Gtf-like"/>
    <property type="match status" value="1"/>
</dbReference>
<evidence type="ECO:0000313" key="3">
    <source>
        <dbReference type="Proteomes" id="UP000663937"/>
    </source>
</evidence>
<dbReference type="InterPro" id="IPR050426">
    <property type="entry name" value="Glycosyltransferase_28"/>
</dbReference>
<evidence type="ECO:0000313" key="2">
    <source>
        <dbReference type="EMBL" id="QTE28126.1"/>
    </source>
</evidence>
<dbReference type="PANTHER" id="PTHR48050">
    <property type="entry name" value="STEROL 3-BETA-GLUCOSYLTRANSFERASE"/>
    <property type="match status" value="1"/>
</dbReference>
<dbReference type="PANTHER" id="PTHR48050:SF13">
    <property type="entry name" value="STEROL 3-BETA-GLUCOSYLTRANSFERASE UGT80A2"/>
    <property type="match status" value="1"/>
</dbReference>
<dbReference type="KEGG" id="psic:J4E96_12070"/>
<dbReference type="Proteomes" id="UP000663937">
    <property type="component" value="Chromosome"/>
</dbReference>
<feature type="domain" description="Erythromycin biosynthesis protein CIII-like C-terminal" evidence="1">
    <location>
        <begin position="232"/>
        <end position="370"/>
    </location>
</feature>
<dbReference type="GO" id="GO:0008194">
    <property type="term" value="F:UDP-glycosyltransferase activity"/>
    <property type="evidence" value="ECO:0007669"/>
    <property type="project" value="InterPro"/>
</dbReference>